<feature type="transmembrane region" description="Helical" evidence="1">
    <location>
        <begin position="29"/>
        <end position="48"/>
    </location>
</feature>
<dbReference type="AlphaFoldDB" id="A0A1X3JDP2"/>
<feature type="transmembrane region" description="Helical" evidence="1">
    <location>
        <begin position="279"/>
        <end position="296"/>
    </location>
</feature>
<feature type="transmembrane region" description="Helical" evidence="1">
    <location>
        <begin position="88"/>
        <end position="110"/>
    </location>
</feature>
<dbReference type="Pfam" id="PF14897">
    <property type="entry name" value="EpsG"/>
    <property type="match status" value="1"/>
</dbReference>
<feature type="transmembrane region" description="Helical" evidence="1">
    <location>
        <begin position="5"/>
        <end position="23"/>
    </location>
</feature>
<feature type="transmembrane region" description="Helical" evidence="1">
    <location>
        <begin position="200"/>
        <end position="224"/>
    </location>
</feature>
<keyword evidence="1" id="KW-1133">Transmembrane helix</keyword>
<dbReference type="InterPro" id="IPR049458">
    <property type="entry name" value="EpsG-like"/>
</dbReference>
<feature type="transmembrane region" description="Helical" evidence="1">
    <location>
        <begin position="164"/>
        <end position="188"/>
    </location>
</feature>
<name>A0A1X3JDP2_ECOLX</name>
<feature type="transmembrane region" description="Helical" evidence="1">
    <location>
        <begin position="302"/>
        <end position="322"/>
    </location>
</feature>
<evidence type="ECO:0000313" key="2">
    <source>
        <dbReference type="EMBL" id="OSL06236.1"/>
    </source>
</evidence>
<keyword evidence="1" id="KW-0812">Transmembrane</keyword>
<sequence>MIYIIINTIVLFYMFLFNAYNRIPYGKLIIGGICVFFMTLLPAFQYGVGTDYFSYQNIYNNANELDTFYQNKEYLFYGYMRLYQLTGWGFKGFIALTALLQSLLVFVIVFQLWKNYGYSLVLVFFLFWVVTNLFHTQMNIIRASFSIYLFAISILYKFRGKLLLSFILMVAALGFHRSALIGFCFLVIPDKMYFFACKHAFKIYVLTFLLFLFSYLQQIIYYIVQNLFPYYSHYLSSFDESSVSIMNVLTKMYWIPFNLLFLILLRLKVFVIKDNERKLIGMWALTVNVYLLMLSFDFISRVNYYFVIFYIIPIIYVIKYTVKNRYFVCLYLSLLYCFIPYLLKVILFPIAEFYYKSYLF</sequence>
<organism evidence="2 3">
    <name type="scientific">Escherichia coli H386</name>
    <dbReference type="NCBI Taxonomy" id="656397"/>
    <lineage>
        <taxon>Bacteria</taxon>
        <taxon>Pseudomonadati</taxon>
        <taxon>Pseudomonadota</taxon>
        <taxon>Gammaproteobacteria</taxon>
        <taxon>Enterobacterales</taxon>
        <taxon>Enterobacteriaceae</taxon>
        <taxon>Escherichia</taxon>
    </lineage>
</organism>
<evidence type="ECO:0008006" key="4">
    <source>
        <dbReference type="Google" id="ProtNLM"/>
    </source>
</evidence>
<reference evidence="2 3" key="1">
    <citation type="submission" date="2010-04" db="EMBL/GenBank/DDBJ databases">
        <title>The Genome Sequence of Escherichia coli H386.</title>
        <authorList>
            <consortium name="The Broad Institute Genome Sequencing Platform"/>
            <consortium name="The Broad Institute Genome Sequencing Center for Infectious Disease"/>
            <person name="Feldgarden M."/>
            <person name="Gordon D.M."/>
            <person name="Johnson J.R."/>
            <person name="Johnston B.D."/>
            <person name="Young S."/>
            <person name="Zeng Q."/>
            <person name="Koehrsen M."/>
            <person name="Alvarado L."/>
            <person name="Berlin A.M."/>
            <person name="Borenstein D."/>
            <person name="Chapman S.B."/>
            <person name="Chen Z."/>
            <person name="Engels R."/>
            <person name="Freedman E."/>
            <person name="Gellesch M."/>
            <person name="Goldberg J."/>
            <person name="Griggs A."/>
            <person name="Gujja S."/>
            <person name="Heilman E.R."/>
            <person name="Heiman D.I."/>
            <person name="Hepburn T.A."/>
            <person name="Howarth C."/>
            <person name="Jen D."/>
            <person name="Larson L."/>
            <person name="Mehta T."/>
            <person name="Park D."/>
            <person name="Pearson M."/>
            <person name="Richards J."/>
            <person name="Roberts A."/>
            <person name="Saif S."/>
            <person name="Shea T.D."/>
            <person name="Shenoy N."/>
            <person name="Sisk P."/>
            <person name="Stolte C."/>
            <person name="Sykes S.N."/>
            <person name="Walk T."/>
            <person name="White J."/>
            <person name="Yandava C."/>
            <person name="Haas B."/>
            <person name="Henn M.R."/>
            <person name="Nusbaum C."/>
            <person name="Birren B."/>
        </authorList>
    </citation>
    <scope>NUCLEOTIDE SEQUENCE [LARGE SCALE GENOMIC DNA]</scope>
    <source>
        <strain evidence="2 3">H386</strain>
    </source>
</reference>
<protein>
    <recommendedName>
        <fullName evidence="4">EpsG family protein</fullName>
    </recommendedName>
</protein>
<proteinExistence type="predicted"/>
<evidence type="ECO:0000256" key="1">
    <source>
        <dbReference type="SAM" id="Phobius"/>
    </source>
</evidence>
<comment type="caution">
    <text evidence="2">The sequence shown here is derived from an EMBL/GenBank/DDBJ whole genome shotgun (WGS) entry which is preliminary data.</text>
</comment>
<accession>A0A1X3JDP2</accession>
<dbReference type="RefSeq" id="WP_000639299.1">
    <property type="nucleotide sequence ID" value="NZ_ADJB01000070.1"/>
</dbReference>
<dbReference type="EMBL" id="ADJB01000070">
    <property type="protein sequence ID" value="OSL06236.1"/>
    <property type="molecule type" value="Genomic_DNA"/>
</dbReference>
<gene>
    <name evidence="2" type="ORF">ECVG_00028</name>
</gene>
<dbReference type="Proteomes" id="UP000193045">
    <property type="component" value="Unassembled WGS sequence"/>
</dbReference>
<feature type="transmembrane region" description="Helical" evidence="1">
    <location>
        <begin position="244"/>
        <end position="267"/>
    </location>
</feature>
<keyword evidence="1" id="KW-0472">Membrane</keyword>
<feature type="transmembrane region" description="Helical" evidence="1">
    <location>
        <begin position="116"/>
        <end position="134"/>
    </location>
</feature>
<evidence type="ECO:0000313" key="3">
    <source>
        <dbReference type="Proteomes" id="UP000193045"/>
    </source>
</evidence>
<feature type="transmembrane region" description="Helical" evidence="1">
    <location>
        <begin position="329"/>
        <end position="351"/>
    </location>
</feature>